<name>A0ACC2SD33_9FUNG</name>
<accession>A0ACC2SD33</accession>
<protein>
    <submittedName>
        <fullName evidence="1">Uncharacterized protein</fullName>
    </submittedName>
</protein>
<reference evidence="1" key="1">
    <citation type="submission" date="2022-04" db="EMBL/GenBank/DDBJ databases">
        <title>Genome of the entomopathogenic fungus Entomophthora muscae.</title>
        <authorList>
            <person name="Elya C."/>
            <person name="Lovett B.R."/>
            <person name="Lee E."/>
            <person name="Macias A.M."/>
            <person name="Hajek A.E."/>
            <person name="De Bivort B.L."/>
            <person name="Kasson M.T."/>
            <person name="De Fine Licht H.H."/>
            <person name="Stajich J.E."/>
        </authorList>
    </citation>
    <scope>NUCLEOTIDE SEQUENCE</scope>
    <source>
        <strain evidence="1">Berkeley</strain>
    </source>
</reference>
<keyword evidence="2" id="KW-1185">Reference proteome</keyword>
<organism evidence="1 2">
    <name type="scientific">Entomophthora muscae</name>
    <dbReference type="NCBI Taxonomy" id="34485"/>
    <lineage>
        <taxon>Eukaryota</taxon>
        <taxon>Fungi</taxon>
        <taxon>Fungi incertae sedis</taxon>
        <taxon>Zoopagomycota</taxon>
        <taxon>Entomophthoromycotina</taxon>
        <taxon>Entomophthoromycetes</taxon>
        <taxon>Entomophthorales</taxon>
        <taxon>Entomophthoraceae</taxon>
        <taxon>Entomophthora</taxon>
    </lineage>
</organism>
<sequence>MTLSCWLGWVPFKVTNAVSIDNNEYHLPLLPSFDLDLGQIKQDRSALYGIAGLIAHGNEIIATLLHNEPPYQDIISGHKYNADKVDNLDSSEILFVSNDTAYSFIYTTDKLIEHKRQGNSFKSTVVAKTNKKFSSISVGNNNNIFVSSFTGNHLKEAVNSTLSIYRDRAFKKLIEFDGRLEAITVSHDNKKIYGIFYSYKTDTHYELIEILLQDKVKGYKVLARIDGKGSGVADVKCDKQGNIYVLWKESLKFTTPKENLTPSSLLHYT</sequence>
<dbReference type="Proteomes" id="UP001165960">
    <property type="component" value="Unassembled WGS sequence"/>
</dbReference>
<evidence type="ECO:0000313" key="2">
    <source>
        <dbReference type="Proteomes" id="UP001165960"/>
    </source>
</evidence>
<comment type="caution">
    <text evidence="1">The sequence shown here is derived from an EMBL/GenBank/DDBJ whole genome shotgun (WGS) entry which is preliminary data.</text>
</comment>
<proteinExistence type="predicted"/>
<dbReference type="EMBL" id="QTSX02005239">
    <property type="protein sequence ID" value="KAJ9060176.1"/>
    <property type="molecule type" value="Genomic_DNA"/>
</dbReference>
<evidence type="ECO:0000313" key="1">
    <source>
        <dbReference type="EMBL" id="KAJ9060176.1"/>
    </source>
</evidence>
<gene>
    <name evidence="1" type="ORF">DSO57_1033663</name>
</gene>